<dbReference type="SUPFAM" id="SSF141452">
    <property type="entry name" value="Hcp1-like"/>
    <property type="match status" value="1"/>
</dbReference>
<proteinExistence type="predicted"/>
<dbReference type="Proteomes" id="UP000237025">
    <property type="component" value="Unassembled WGS sequence"/>
</dbReference>
<accession>A0ABX5A4L5</accession>
<dbReference type="InterPro" id="IPR036624">
    <property type="entry name" value="Hcp1-lik_sf"/>
</dbReference>
<organism evidence="1 2">
    <name type="scientific">Lelliottia aquatilis</name>
    <dbReference type="NCBI Taxonomy" id="2080838"/>
    <lineage>
        <taxon>Bacteria</taxon>
        <taxon>Pseudomonadati</taxon>
        <taxon>Pseudomonadota</taxon>
        <taxon>Gammaproteobacteria</taxon>
        <taxon>Enterobacterales</taxon>
        <taxon>Enterobacteriaceae</taxon>
        <taxon>Lelliottia</taxon>
    </lineage>
</organism>
<keyword evidence="2" id="KW-1185">Reference proteome</keyword>
<sequence length="383" mass="42337">MSDIIYLKLCGEQQGDISADCGTQASIGNRFQLGHENEIFAFSLSNGITGTSKGANFKALNFCKLIDKSSPLLMTAITNNEKLQLEFNLYRISRYGMWEKYFYIELRGASISAINVSISNNNLDTEAITVRYDYIRCKHLTANTEFSYLALPADYNSLFNHTAQTEKPLQTINSKAAGQLLAAGGIYNGNIEGFGKAAEQLGGDAQAGYKQVMDNRGLIVAGASLAAILTMGKIKFPELGEPGELEGLERFGARGTYTGREFEPALAGGPIENLSTEGAIIDQAGIATIEKHLSRFAADPANDVMVERLKRIERGEIPPEQIDLNYYTHECREFERYCILGWETGEPEGVEGYKLWNHVHTATLEDFKLKGELEDLYHPEALE</sequence>
<name>A0ABX5A4L5_9ENTR</name>
<dbReference type="EMBL" id="PQVW01000003">
    <property type="protein sequence ID" value="POZ25277.1"/>
    <property type="molecule type" value="Genomic_DNA"/>
</dbReference>
<dbReference type="InterPro" id="IPR052947">
    <property type="entry name" value="T6SS_Hcp1_domain"/>
</dbReference>
<dbReference type="InterPro" id="IPR008514">
    <property type="entry name" value="T6SS_Hcp"/>
</dbReference>
<dbReference type="PANTHER" id="PTHR34319:SF7">
    <property type="entry name" value="HNH ENDONUCLEASE DOMAIN-CONTAINING PROTEIN"/>
    <property type="match status" value="1"/>
</dbReference>
<dbReference type="NCBIfam" id="TIGR03344">
    <property type="entry name" value="VI_effect_Hcp1"/>
    <property type="match status" value="1"/>
</dbReference>
<evidence type="ECO:0000313" key="2">
    <source>
        <dbReference type="Proteomes" id="UP000237025"/>
    </source>
</evidence>
<evidence type="ECO:0000313" key="1">
    <source>
        <dbReference type="EMBL" id="POZ25277.1"/>
    </source>
</evidence>
<comment type="caution">
    <text evidence="1">The sequence shown here is derived from an EMBL/GenBank/DDBJ whole genome shotgun (WGS) entry which is preliminary data.</text>
</comment>
<dbReference type="Pfam" id="PF05638">
    <property type="entry name" value="T6SS_HCP"/>
    <property type="match status" value="1"/>
</dbReference>
<reference evidence="1 2" key="1">
    <citation type="submission" date="2018-02" db="EMBL/GenBank/DDBJ databases">
        <title>Lelliotia aquatilis sp. nov., isolated from drinking water.</title>
        <authorList>
            <person name="Kaempfer P."/>
            <person name="Glaeser S."/>
            <person name="Exner M."/>
            <person name="Doijad S."/>
            <person name="Chakraborty T."/>
        </authorList>
    </citation>
    <scope>NUCLEOTIDE SEQUENCE [LARGE SCALE GENOMIC DNA]</scope>
    <source>
        <strain evidence="1 2">6331-17</strain>
    </source>
</reference>
<dbReference type="RefSeq" id="WP_103948793.1">
    <property type="nucleotide sequence ID" value="NZ_PQVT01000003.1"/>
</dbReference>
<dbReference type="Gene3D" id="2.30.110.20">
    <property type="entry name" value="Hcp1-like"/>
    <property type="match status" value="1"/>
</dbReference>
<dbReference type="PANTHER" id="PTHR34319">
    <property type="entry name" value="MAJOR EXPORTED PROTEIN"/>
    <property type="match status" value="1"/>
</dbReference>
<protein>
    <submittedName>
        <fullName evidence="1">Type VI secretion system tube protein Hcp</fullName>
    </submittedName>
</protein>
<gene>
    <name evidence="1" type="ORF">C3712_06560</name>
</gene>